<dbReference type="Pfam" id="PF05594">
    <property type="entry name" value="Fil_haemagg"/>
    <property type="match status" value="15"/>
</dbReference>
<feature type="compositionally biased region" description="Low complexity" evidence="1">
    <location>
        <begin position="1887"/>
        <end position="1901"/>
    </location>
</feature>
<feature type="compositionally biased region" description="Low complexity" evidence="1">
    <location>
        <begin position="3988"/>
        <end position="4000"/>
    </location>
</feature>
<feature type="domain" description="Filamentous haemagglutinin FhaB/tRNA nuclease CdiA-like TPS" evidence="2">
    <location>
        <begin position="45"/>
        <end position="165"/>
    </location>
</feature>
<feature type="region of interest" description="Disordered" evidence="1">
    <location>
        <begin position="3162"/>
        <end position="3182"/>
    </location>
</feature>
<dbReference type="RefSeq" id="WP_278072165.1">
    <property type="nucleotide sequence ID" value="NZ_CP121261.1"/>
</dbReference>
<dbReference type="Pfam" id="PF13332">
    <property type="entry name" value="Fil_haemagg_2"/>
    <property type="match status" value="8"/>
</dbReference>
<gene>
    <name evidence="3" type="ORF">P8T11_06660</name>
</gene>
<dbReference type="InterPro" id="IPR008638">
    <property type="entry name" value="FhaB/CdiA-like_TPS"/>
</dbReference>
<feature type="compositionally biased region" description="Polar residues" evidence="1">
    <location>
        <begin position="3962"/>
        <end position="3979"/>
    </location>
</feature>
<feature type="compositionally biased region" description="Gly residues" evidence="1">
    <location>
        <begin position="404"/>
        <end position="450"/>
    </location>
</feature>
<evidence type="ECO:0000259" key="2">
    <source>
        <dbReference type="SMART" id="SM00912"/>
    </source>
</evidence>
<evidence type="ECO:0000313" key="3">
    <source>
        <dbReference type="EMBL" id="WFP09551.1"/>
    </source>
</evidence>
<organism evidence="3 4">
    <name type="scientific">Achromobacter spanius</name>
    <dbReference type="NCBI Taxonomy" id="217203"/>
    <lineage>
        <taxon>Bacteria</taxon>
        <taxon>Pseudomonadati</taxon>
        <taxon>Pseudomonadota</taxon>
        <taxon>Betaproteobacteria</taxon>
        <taxon>Burkholderiales</taxon>
        <taxon>Alcaligenaceae</taxon>
        <taxon>Achromobacter</taxon>
    </lineage>
</organism>
<dbReference type="Gene3D" id="2.160.20.10">
    <property type="entry name" value="Single-stranded right-handed beta-helix, Pectin lyase-like"/>
    <property type="match status" value="1"/>
</dbReference>
<dbReference type="SUPFAM" id="SSF51126">
    <property type="entry name" value="Pectin lyase-like"/>
    <property type="match status" value="1"/>
</dbReference>
<proteinExistence type="predicted"/>
<feature type="compositionally biased region" description="Polar residues" evidence="1">
    <location>
        <begin position="3908"/>
        <end position="3927"/>
    </location>
</feature>
<dbReference type="InterPro" id="IPR012334">
    <property type="entry name" value="Pectin_lyas_fold"/>
</dbReference>
<dbReference type="InterPro" id="IPR008619">
    <property type="entry name" value="Filamentous_hemagglutn_rpt"/>
</dbReference>
<keyword evidence="4" id="KW-1185">Reference proteome</keyword>
<sequence>MMSKLRSMIVWSVVFLQVWSPVLAQTLPITVDKSVVGAKPAVGVTNGVPVINIAPPSAGGVSNNRYTQFNVGPSGAVLNNSGGASQTQLAGQVAGNIMLGNQRATTILNQVTAPNPSQLLGTLEVAGNRANIIVANPAGITCNGCGFLNADRATLTTGRPQIGADGRIGFDIASGKLRVEGDGLYGANLSQVDLLARTLEINAGVWADRLNVTAGAARVDYGTGAVSAQVGQGAKPDVALDTAALGGMYANSIRLIGTEAGVGVNIGGNLVALTGDLHVDAAGDLRITPSGTAQAAGAVRMASGRDLAVQGTAQAAGATTLIAGRDASIQGAVGAGGPLSVRGGKDVTVGAQGSLRTQGALAVVAGRDLALSGHLLTADQDIKALASRNLKVAGVQASVTQPGAGTGNGGVAGNGGGAGGGSGNSGGTGGSAGDGSGNSGSGGSAGGAGGSSSAASTAAGTQAGGGSVSPGVVSAKAGVTLEAGRNLVLPRQVYTSGNLLMQAGADLASDAGAHLQSAQGLTMRAGGNASLAGVALTDGALSIDAGRHLRMDGSALAYGGALDLNSGSDLRLGQASKAQGKRIVVNAGGDVRTGGDMVSETSVDLKAGGNALLAGTLSGNQGVDVRAAGTLGVVGAADAARGAVTLASGGDLSIGAGGSVQAGGPVVLRTEGALNAAGTVSSMAALSAQAARDAKVDGKLLAGGSLLLQADGQVKAGANARLQSEGAMTLLAGKDLSLAGEAQTNAGLMLNAGRDLRIDGAAHAYAGALALTAGNTLQLGKASRTQGDGVSAQAGGDFIADGAMASRGDMVLAAGRDTLVGGQAQATGKLDLQSAGNVTLAQGARVEAERSADILAGQDILIAGALRSNEGNRIGAKGALRLDGEISVAQGGLDMLAGKELSVGKQGKAVAGGALQGKSGGALTVDGALSSKDAQTLTAARDINVGGQLLSGDRLSLARGPGPGHRARAARLQSAKNMTLSAGQDAKLAGSAVSDGAIAIDAARDLNVDGSALAHGGALNLNSRNDLRLGETSQVQGLGVAVAASRDLYTSGEVSAVGAAVLTAGNRAMLGGKLGADGDLTLRAADAAYVTGTFEATGSAALSSDSDITLAGSLRSNLGAQVNAASKLDITGAAEAVRGALNLGSGSDLSIGARGRVQAAGPLALRTGGALNAAGTVSSLAGLTAQAAHDAIVDGKLLASGPLSLKAFGKIVASAEAHLQSEATMTLQAGQDLFLAGEAQANAGITLDAGDDLRIDGAARAYDGALALNAGKALRLGESSRTQGEGISATAGSDLYAAGTMGSRGGIELAAGRDARVDSTALASGDVSLVAARDLNMSKAAQWEAEGASRAAAGNAMRLSGAWRGNGDMTLAAVGALTVDGALTASVGGLDLSAGGDLSVGALARMAAAGPLRAKTDGDLHVAGTVSSLKALTLQAARNASISNQLYAAGALDVQAGQSLTTASGSHLQSDGAMALNAGQDLTIAGTALSERGMALAAVRDLRVEGNALAEGGTLDLKSGNDLLLGVGSQLQGMNVQGQSGRDLAVHGVLVSKGDALLRAERDAGVTGKVGVDGSLNLNAGNNIRVGAAGQLEASKKTQIHALGDATVAGAVRGDRGTSIQAGGALAMTGTAASAKGPLQLIAGQDLTLSSDSQAFAGGALLARAGASLMAAGTMSSLADLVLDAAANMTVAGQTLATGALSANVGGVLTARADSRLQADGAIAVNADTATLAGMLVAGQSAQVQVQNDLTVEGTVLADKDALVASSGGDMTLGGASALQAGGKLDARAGGKLLAAGSVSSETDIVLTAGKDAELTGKTVANGALAIDAGRNLAVAENALAQGSGKLLMSAGQDLRIAGTAGTAEGAGTRGAGTQGADTQSAGTQGAGTQSARSASAASGGTLHAQAGRDLSITDTGIVTAGSPIALKATRDINIDGIATALAGSLQADAGANLQVGAAGRMQASDNLAASAGADLDSDGAIAAGGGLTLAAGASARLGGVVAALGERAAGDALITAQHDLTVKQGAQVQAAGTLTARAGRDLNATGALSSVADMALAAARDLRINGTAASDANLTLTGRDLSVAATGLAQAGGTLAATAQGALLAAGRLLAGQSQALIAGTDLTVDGTVAALNGNLTLTSQRGDLALGAASTVQASGTLTAKAGAALRTQGSLAAGQGMALRAGTDATLGGIAATQAGDLTARAAGDLAVAAEGRLQSNRGLDLQAGGALANAGVVSAQEDASVRAGKTLLNPGSVLAGGDLLATTPGLLSNAGRLVAGVDGDGALKQPGSLTLAAGTIVHPGTSLAGKDLSLTAGGLDLTHGTLSAVGNVKLGTPGDIDTRHAVVQGGGLDISAANLRNQAGKLTSTGDARLALSGELNNAEGLIAAAGDMRVDAATVINRAGTLAGGNLVINASGAVDNHSGLIQADNALTLTSATLDNSATLGAAKSAPQGVLGKVVTIVADRVNNQGGSIQAGHNLTLTTRELDNQGGEVAAQGNAHIVADTLKNGQGKLLGGNSLTVIAHVLHGLGALQSAGDLSFHYAGALNQPGDLSSGRDMNLSVGGALDNSATISAGRDLNIKANSLTNHATGQLLAGGANTITVAHGLINAGLIDGAVTRINAGSVDNLARIYGDKVAILAHTLVNRAGTGGGAVIASRGAMDLGVATLVNRAQALIYAGADLAIGGELDAGGNAVGQAASLLNSGATIEAAGNARISAASLHNHNANYASQTVQVSSQAKVYFTPAGSTDMYDAETNWLCDEVTPMCSKDPAWLNDDPERMFLLPSAKYPQARYGPPFDYTPGGKRKARVSSPIAPTYTPANSGCSGGDAGGPCWDEPEKFLYASDARIWAVFGVTPPTGTLPIWVPPASPCIGNRPACVAEAARRKAYEAAYAAYKTPHLELNARIREFNADFNNRLVGSLTYYQVNETVTETRTLSSDPGKILSGGAMTLAGTVTNDKSQIAAGGALSVAGPAIHNVGASGQRTITREGRATLSQPRSSYRYETSVPYTAKLAAQGIELPVGTSGGYTNVTLGGSAPGPTGVGTPGPVLVASLDLPGGTVVRTVSNPASIPDSQLFAVNQRPDAPYLVATDPRFIGQRPTVSSDYLFELLRQPGALPDTSIAGGAGAGGGLTGPRVDQPADASLVQAAISAGTVTPQAAAGPAVGAGSGGDAQRLDAPAASSVHGAALGSGSTIAGHDVQGGKTLSSARLAGWDTLVPKGARFLTPSGQPKRLGDGFYEQKLVSDQILATTGQRFLERFGDNDSQYKALLAAGAQFARDHNVQVGVALTDAQQRQLKTDLVWLVAQTVTLPDGSAETVLVPKVYLLVRKNDLKGDGTLMAGRDVKLVADGNIDNSGTIGARHATVMSASNIVNQAGGLVQGATVDLSARTNLTNLASRILGDAVTLKAGRDIALTSTAASENFGSTWGSHVTGVARVDAGDLNMRAGRDINLTAAQVNAERNAGLQAGRDINLATLTERHDESIVINKKNRHDLSTSKEIGSSIAAGGNLTLIAGQDVNARAADVTADKKLAVGAGRDINLTAGVESGSAYDELHYKKRGFLSSKTTHIINSTDWEQAKGSTFTGDKVVFQAGRDVSLNASQALASGDLIVDAGRDLSVTAGTNTYAESNYKRVKKSGISARGLGISYKSSDARSLQTVDGMTQSDARSLLGTTGGDVIMTAGRNVLIAGSDVVAGKASGDTAGNTGNIDIQAQNVAIVAGRDVENTHSEYSLKESSFGVSAVSTLMDTFKNLATASTTKAKAQELAHSGATMPGVSFSHSGSKSSGSFDSSSLVSSGSSLSAVGDVMIRATGNGSRDASGRARDGDVLISGSSLRAQGGVVLDAQRSISVVGSDNRQTKTSEESSKSTSFELGGMSLGDIGRAIDGGPNSSGVKMFPYGGESAKSNELSSGTGQTSSLITGNSVHLNSRDGDIRIAGSAIDAIDNVGLLANRGSITVDTGNATRDQGRSYSNKTVGDLGREGSGFSVGVRSSSGSLDERSSTPSAAGSTVTSHLGDVSIVAKEDVLVRGSGIRAGRDVLMGGQAVTIDGSFDTSVYRQFQETSQVGVTVSASNPVVSAVQSTNRMREAAQETNNGRLQAIAAVAAGLAAKNAYDAVAKDPSKVGGININVDVGASSASQTRSGQSSTASGAAIAAGRDLTIIAAGKADQSNIVVAGSDLAAGRNILLNAQGDILLTAQQNTASQKTDGKSSNASVGVGFSIGGTQNGVSINLAAGGSKNKGDGRDTKWNNTHVQAGGNLTMNSGGDTVLRGAQASADRIMATVGGNLVVESLQDISHYAARDRSVGVQVSLCIPPLCYGASSVSGNYGHSKINSQYASVTEQTGLWAGDGGFQIDVAKNTGLMGGVIASSDKAVADGKNVLTTGTLTSRDVENRASYEGQSIQLGGGVSFGGGKDDGKSGGKDGDKDQSNIGTDGKGEVAGGSKATPNSKLASANGISMGLPVVMGASGQSNSTTLSGISGGTVVIRDEAGQKAQTGQTAAEVIAGLNRDTKDTLNSLDPIFNEKEIRAGFEIVGEAGRQVGQFLVNRAREIEALKARAKDETLSQAERAQAAAAAEKLDSEWGPSGSYRRIVSAISAAAAGNVTGSAGGFVQAAAVNYLQGLGASRVKKLADSLGDGADSEAARALLHGVVGCAGAAASGGNCSAGALGAAASSVLAKLIGMAAGDDLSAEEREARGNLVASVVAGMSEIISVDATTSTIAAVTELTNNALTLSELKRFAAEASTCEALGNCDEVQEKYRKLSIENQETMIAVCAADPNLCRERYGEFVEQVTEYREELDKLTGTNLPAALKNDVAIYFLQHAEAVSLALHTEIAADLQKRYGVSTETAARLVAAASAVAGSIKGAKGSGALANAERGALLKANFAQNKIKSDRSFSEDGQRLYSQLAGKPIKTVDDLADALRDGKVKPNQLPVDYVDINGTRLILNTRTSTALEQAAIPRSEWFGRNQTGVEAYPGKTFNDLATDQLKNNKLPPTGAEQLKSVRP</sequence>
<feature type="region of interest" description="Disordered" evidence="1">
    <location>
        <begin position="4397"/>
        <end position="4456"/>
    </location>
</feature>
<dbReference type="SMART" id="SM00912">
    <property type="entry name" value="Haemagg_act"/>
    <property type="match status" value="1"/>
</dbReference>
<dbReference type="EMBL" id="CP121261">
    <property type="protein sequence ID" value="WFP09551.1"/>
    <property type="molecule type" value="Genomic_DNA"/>
</dbReference>
<dbReference type="InterPro" id="IPR011050">
    <property type="entry name" value="Pectin_lyase_fold/virulence"/>
</dbReference>
<evidence type="ECO:0000313" key="4">
    <source>
        <dbReference type="Proteomes" id="UP001214170"/>
    </source>
</evidence>
<name>A0ABY8GXF0_9BURK</name>
<dbReference type="NCBIfam" id="TIGR01901">
    <property type="entry name" value="adhes_NPXG"/>
    <property type="match status" value="1"/>
</dbReference>
<dbReference type="Proteomes" id="UP001214170">
    <property type="component" value="Chromosome"/>
</dbReference>
<reference evidence="3 4" key="1">
    <citation type="submission" date="2023-03" db="EMBL/GenBank/DDBJ databases">
        <title>Achromobacter spanius LIG8.</title>
        <authorList>
            <person name="Shrestha S."/>
        </authorList>
    </citation>
    <scope>NUCLEOTIDE SEQUENCE [LARGE SCALE GENOMIC DNA]</scope>
    <source>
        <strain evidence="3 4">LIG8</strain>
    </source>
</reference>
<feature type="compositionally biased region" description="Basic and acidic residues" evidence="1">
    <location>
        <begin position="3861"/>
        <end position="3870"/>
    </location>
</feature>
<dbReference type="NCBIfam" id="TIGR01731">
    <property type="entry name" value="fil_hemag_20aa"/>
    <property type="match status" value="16"/>
</dbReference>
<accession>A0ABY8GXF0</accession>
<feature type="compositionally biased region" description="Polar residues" evidence="1">
    <location>
        <begin position="4007"/>
        <end position="4017"/>
    </location>
</feature>
<dbReference type="InterPro" id="IPR025157">
    <property type="entry name" value="Hemagglutinin_rpt"/>
</dbReference>
<feature type="compositionally biased region" description="Low complexity" evidence="1">
    <location>
        <begin position="451"/>
        <end position="461"/>
    </location>
</feature>
<dbReference type="InterPro" id="IPR010069">
    <property type="entry name" value="CdiA_FHA1_rpt"/>
</dbReference>
<feature type="compositionally biased region" description="Basic and acidic residues" evidence="1">
    <location>
        <begin position="4418"/>
        <end position="4433"/>
    </location>
</feature>
<dbReference type="Pfam" id="PF05860">
    <property type="entry name" value="TPS"/>
    <property type="match status" value="1"/>
</dbReference>
<feature type="region of interest" description="Disordered" evidence="1">
    <location>
        <begin position="399"/>
        <end position="471"/>
    </location>
</feature>
<feature type="region of interest" description="Disordered" evidence="1">
    <location>
        <begin position="3857"/>
        <end position="3927"/>
    </location>
</feature>
<feature type="region of interest" description="Disordered" evidence="1">
    <location>
        <begin position="1864"/>
        <end position="1901"/>
    </location>
</feature>
<protein>
    <submittedName>
        <fullName evidence="3">Hemagglutinin repeat-containing protein</fullName>
    </submittedName>
</protein>
<feature type="region of interest" description="Disordered" evidence="1">
    <location>
        <begin position="3962"/>
        <end position="4017"/>
    </location>
</feature>
<evidence type="ECO:0000256" key="1">
    <source>
        <dbReference type="SAM" id="MobiDB-lite"/>
    </source>
</evidence>